<proteinExistence type="predicted"/>
<organism evidence="2">
    <name type="scientific">Fagus sylvatica</name>
    <name type="common">Beechnut</name>
    <dbReference type="NCBI Taxonomy" id="28930"/>
    <lineage>
        <taxon>Eukaryota</taxon>
        <taxon>Viridiplantae</taxon>
        <taxon>Streptophyta</taxon>
        <taxon>Embryophyta</taxon>
        <taxon>Tracheophyta</taxon>
        <taxon>Spermatophyta</taxon>
        <taxon>Magnoliopsida</taxon>
        <taxon>eudicotyledons</taxon>
        <taxon>Gunneridae</taxon>
        <taxon>Pentapetalae</taxon>
        <taxon>rosids</taxon>
        <taxon>fabids</taxon>
        <taxon>Fagales</taxon>
        <taxon>Fagaceae</taxon>
        <taxon>Fagus</taxon>
    </lineage>
</organism>
<evidence type="ECO:0000256" key="1">
    <source>
        <dbReference type="SAM" id="MobiDB-lite"/>
    </source>
</evidence>
<dbReference type="EMBL" id="OIVN01002647">
    <property type="protein sequence ID" value="SPD05338.1"/>
    <property type="molecule type" value="Genomic_DNA"/>
</dbReference>
<accession>A0A2N9H0L7</accession>
<sequence length="164" mass="18849">MTEPRKIEVRKHLTRRHAPVRRTTFPQVLPPTAATWLLRSSHHHHGSLHRHDIFHLTKFGYHLTSHTPPRADDISGEILHPDPRACSIRMTCTHDPTRSESRPATRTATRPIRDPPKLPATYNGPFNLMVTLRHPHPKSHLKTKFNAPPYAHELPCCCTICFLL</sequence>
<protein>
    <submittedName>
        <fullName evidence="2">Uncharacterized protein</fullName>
    </submittedName>
</protein>
<reference evidence="2" key="1">
    <citation type="submission" date="2018-02" db="EMBL/GenBank/DDBJ databases">
        <authorList>
            <person name="Cohen D.B."/>
            <person name="Kent A.D."/>
        </authorList>
    </citation>
    <scope>NUCLEOTIDE SEQUENCE</scope>
</reference>
<gene>
    <name evidence="2" type="ORF">FSB_LOCUS33220</name>
</gene>
<feature type="region of interest" description="Disordered" evidence="1">
    <location>
        <begin position="93"/>
        <end position="118"/>
    </location>
</feature>
<name>A0A2N9H0L7_FAGSY</name>
<dbReference type="AlphaFoldDB" id="A0A2N9H0L7"/>
<evidence type="ECO:0000313" key="2">
    <source>
        <dbReference type="EMBL" id="SPD05338.1"/>
    </source>
</evidence>